<evidence type="ECO:0000256" key="9">
    <source>
        <dbReference type="SAM" id="MobiDB-lite"/>
    </source>
</evidence>
<dbReference type="GO" id="GO:0005874">
    <property type="term" value="C:microtubule"/>
    <property type="evidence" value="ECO:0007669"/>
    <property type="project" value="UniProtKB-KW"/>
</dbReference>
<keyword evidence="12" id="KW-1185">Reference proteome</keyword>
<dbReference type="GO" id="GO:0005737">
    <property type="term" value="C:cytoplasm"/>
    <property type="evidence" value="ECO:0007669"/>
    <property type="project" value="UniProtKB-SubCell"/>
</dbReference>
<evidence type="ECO:0000256" key="8">
    <source>
        <dbReference type="SAM" id="Coils"/>
    </source>
</evidence>
<dbReference type="PROSITE" id="PS00411">
    <property type="entry name" value="KINESIN_MOTOR_1"/>
    <property type="match status" value="1"/>
</dbReference>
<keyword evidence="4 6" id="KW-0067">ATP-binding</keyword>
<evidence type="ECO:0000256" key="2">
    <source>
        <dbReference type="ARBA" id="ARBA00022490"/>
    </source>
</evidence>
<keyword evidence="2" id="KW-0963">Cytoplasm</keyword>
<name>A0AAD7XSH1_9STRA</name>
<evidence type="ECO:0000256" key="4">
    <source>
        <dbReference type="ARBA" id="ARBA00022840"/>
    </source>
</evidence>
<dbReference type="InterPro" id="IPR001752">
    <property type="entry name" value="Kinesin_motor_dom"/>
</dbReference>
<dbReference type="GO" id="GO:0051231">
    <property type="term" value="P:spindle elongation"/>
    <property type="evidence" value="ECO:0007669"/>
    <property type="project" value="TreeGrafter"/>
</dbReference>
<feature type="coiled-coil region" evidence="8">
    <location>
        <begin position="382"/>
        <end position="409"/>
    </location>
</feature>
<gene>
    <name evidence="11" type="ORF">CTAYLR_009725</name>
</gene>
<keyword evidence="5 8" id="KW-0175">Coiled coil</keyword>
<dbReference type="InterPro" id="IPR027417">
    <property type="entry name" value="P-loop_NTPase"/>
</dbReference>
<dbReference type="GO" id="GO:0005524">
    <property type="term" value="F:ATP binding"/>
    <property type="evidence" value="ECO:0007669"/>
    <property type="project" value="UniProtKB-UniRule"/>
</dbReference>
<evidence type="ECO:0000313" key="12">
    <source>
        <dbReference type="Proteomes" id="UP001230188"/>
    </source>
</evidence>
<sequence>MAAHQVVSDYTAVSENANVKVFVRARPPLDDENGEEELFEVEAVEHRAKITMKSQQQWGGGVGGNAFVFDGIFWCDAQQEKVFEEVCREQVDHVLKGFDACCFAYGQTGSGKTYSMFGGGGGGRTRTGIIPRAIDYLFERATGAIHVSFLEIYCDTIRDLGKASRLKKTTDVYLDAAAARLETFGGGWSSPEDFLEIREERGVVFVKGLALIPVESSREALEIVEAGLAMRATECTSMNDTSSRSHTVFTIEVEMEEGVVGKLHLVDLAGSERLKKSESSGLRLREALHINKSLAALGKVIVALDPLEEKIHVPYRDSKLTRILQNALGGDSYATLLATIRPSRLHADECLSTLQFANRCRRVENNPRVHHRVVVGADSRGVRKLVDQVTRLKEEREQLLLRLSAATGEDVSSKLEEERPVLLPSSHCHLLQGTVVSAVQAALRAAGVEAWTIDEATGGVKLSDGTLLEATTPAAFVGLSEEGQRRQKLLKSSASPAIRASAARVARFFGWSPLALPPGLVSILSERETEFERLQKKLDDARILAETQRGDLETLRQKMATDAFHHRKKEHALRETVRRLSLQSDVATHALKHDHQKAIDTLLHAPSQQQQQQQQQQEKKAPPKTTTVIVVKEKKKKVVRPPPRTTTTTVFDAKAVEAIKHQYEYWLKEKDKDAARFIEELNAYRERKREQLTRADADLVRLWRAHDRSATLLCKIRNGKFPLCCCQANNVTAPDFELPPRLGLDALPATRRALSKTRHQPPAPQEEEEEEEDEPRRVEADEDVETRVAARVAAELAAHPTVQYMRDLEARAARAEKKASEETRRHAIGVSGGRLLLRGELFFRPRQLFSRRVEVRRELVDAAFELDRLLRRRCGSTERLVRVLRARAMHRYDAFFRLSEPRRQLTNLVLELGRVPRRVGDNRRFFFVRLSQFLAQFPRQAPHLLYLFEQNPFRQYAVGDVALQLGALRRQN</sequence>
<comment type="subcellular location">
    <subcellularLocation>
        <location evidence="1">Cytoplasm</location>
    </subcellularLocation>
</comment>
<keyword evidence="7" id="KW-0493">Microtubule</keyword>
<evidence type="ECO:0000313" key="11">
    <source>
        <dbReference type="EMBL" id="KAJ8609564.1"/>
    </source>
</evidence>
<keyword evidence="3 6" id="KW-0547">Nucleotide-binding</keyword>
<evidence type="ECO:0000256" key="6">
    <source>
        <dbReference type="PROSITE-ProRule" id="PRU00283"/>
    </source>
</evidence>
<dbReference type="GO" id="GO:0007018">
    <property type="term" value="P:microtubule-based movement"/>
    <property type="evidence" value="ECO:0007669"/>
    <property type="project" value="InterPro"/>
</dbReference>
<dbReference type="PANTHER" id="PTHR47969">
    <property type="entry name" value="CHROMOSOME-ASSOCIATED KINESIN KIF4A-RELATED"/>
    <property type="match status" value="1"/>
</dbReference>
<dbReference type="PROSITE" id="PS50067">
    <property type="entry name" value="KINESIN_MOTOR_2"/>
    <property type="match status" value="1"/>
</dbReference>
<dbReference type="InterPro" id="IPR019821">
    <property type="entry name" value="Kinesin_motor_CS"/>
</dbReference>
<evidence type="ECO:0000256" key="3">
    <source>
        <dbReference type="ARBA" id="ARBA00022741"/>
    </source>
</evidence>
<feature type="coiled-coil region" evidence="8">
    <location>
        <begin position="524"/>
        <end position="558"/>
    </location>
</feature>
<dbReference type="InterPro" id="IPR027640">
    <property type="entry name" value="Kinesin-like_fam"/>
</dbReference>
<reference evidence="11" key="1">
    <citation type="submission" date="2023-01" db="EMBL/GenBank/DDBJ databases">
        <title>Metagenome sequencing of chrysophaentin producing Chrysophaeum taylorii.</title>
        <authorList>
            <person name="Davison J."/>
            <person name="Bewley C."/>
        </authorList>
    </citation>
    <scope>NUCLEOTIDE SEQUENCE</scope>
    <source>
        <strain evidence="11">NIES-1699</strain>
    </source>
</reference>
<dbReference type="CDD" id="cd00106">
    <property type="entry name" value="KISc"/>
    <property type="match status" value="1"/>
</dbReference>
<feature type="domain" description="Kinesin motor" evidence="10">
    <location>
        <begin position="18"/>
        <end position="363"/>
    </location>
</feature>
<dbReference type="GO" id="GO:0008017">
    <property type="term" value="F:microtubule binding"/>
    <property type="evidence" value="ECO:0007669"/>
    <property type="project" value="InterPro"/>
</dbReference>
<comment type="similarity">
    <text evidence="6 7">Belongs to the TRAFAC class myosin-kinesin ATPase superfamily. Kinesin family.</text>
</comment>
<keyword evidence="6 7" id="KW-0505">Motor protein</keyword>
<dbReference type="AlphaFoldDB" id="A0AAD7XSH1"/>
<proteinExistence type="inferred from homology"/>
<feature type="binding site" evidence="6">
    <location>
        <begin position="106"/>
        <end position="113"/>
    </location>
    <ligand>
        <name>ATP</name>
        <dbReference type="ChEBI" id="CHEBI:30616"/>
    </ligand>
</feature>
<protein>
    <recommendedName>
        <fullName evidence="7">Kinesin-like protein</fullName>
    </recommendedName>
</protein>
<dbReference type="SMART" id="SM00129">
    <property type="entry name" value="KISc"/>
    <property type="match status" value="1"/>
</dbReference>
<dbReference type="PANTHER" id="PTHR47969:SF15">
    <property type="entry name" value="CHROMOSOME-ASSOCIATED KINESIN KIF4A-RELATED"/>
    <property type="match status" value="1"/>
</dbReference>
<dbReference type="GO" id="GO:0007052">
    <property type="term" value="P:mitotic spindle organization"/>
    <property type="evidence" value="ECO:0007669"/>
    <property type="project" value="TreeGrafter"/>
</dbReference>
<accession>A0AAD7XSH1</accession>
<dbReference type="Gene3D" id="3.40.850.10">
    <property type="entry name" value="Kinesin motor domain"/>
    <property type="match status" value="1"/>
</dbReference>
<feature type="region of interest" description="Disordered" evidence="9">
    <location>
        <begin position="605"/>
        <end position="625"/>
    </location>
</feature>
<evidence type="ECO:0000256" key="7">
    <source>
        <dbReference type="RuleBase" id="RU000394"/>
    </source>
</evidence>
<feature type="coiled-coil region" evidence="8">
    <location>
        <begin position="667"/>
        <end position="698"/>
    </location>
</feature>
<dbReference type="SUPFAM" id="SSF52540">
    <property type="entry name" value="P-loop containing nucleoside triphosphate hydrolases"/>
    <property type="match status" value="1"/>
</dbReference>
<dbReference type="GO" id="GO:0005875">
    <property type="term" value="C:microtubule associated complex"/>
    <property type="evidence" value="ECO:0007669"/>
    <property type="project" value="TreeGrafter"/>
</dbReference>
<feature type="region of interest" description="Disordered" evidence="9">
    <location>
        <begin position="753"/>
        <end position="783"/>
    </location>
</feature>
<dbReference type="InterPro" id="IPR036961">
    <property type="entry name" value="Kinesin_motor_dom_sf"/>
</dbReference>
<comment type="caution">
    <text evidence="11">The sequence shown here is derived from an EMBL/GenBank/DDBJ whole genome shotgun (WGS) entry which is preliminary data.</text>
</comment>
<dbReference type="EMBL" id="JAQMWT010000137">
    <property type="protein sequence ID" value="KAJ8609564.1"/>
    <property type="molecule type" value="Genomic_DNA"/>
</dbReference>
<evidence type="ECO:0000256" key="5">
    <source>
        <dbReference type="ARBA" id="ARBA00023054"/>
    </source>
</evidence>
<dbReference type="Pfam" id="PF00225">
    <property type="entry name" value="Kinesin"/>
    <property type="match status" value="1"/>
</dbReference>
<evidence type="ECO:0000259" key="10">
    <source>
        <dbReference type="PROSITE" id="PS50067"/>
    </source>
</evidence>
<evidence type="ECO:0000256" key="1">
    <source>
        <dbReference type="ARBA" id="ARBA00004496"/>
    </source>
</evidence>
<dbReference type="Proteomes" id="UP001230188">
    <property type="component" value="Unassembled WGS sequence"/>
</dbReference>
<organism evidence="11 12">
    <name type="scientific">Chrysophaeum taylorii</name>
    <dbReference type="NCBI Taxonomy" id="2483200"/>
    <lineage>
        <taxon>Eukaryota</taxon>
        <taxon>Sar</taxon>
        <taxon>Stramenopiles</taxon>
        <taxon>Ochrophyta</taxon>
        <taxon>Pelagophyceae</taxon>
        <taxon>Pelagomonadales</taxon>
        <taxon>Pelagomonadaceae</taxon>
        <taxon>Chrysophaeum</taxon>
    </lineage>
</organism>
<dbReference type="GO" id="GO:0003777">
    <property type="term" value="F:microtubule motor activity"/>
    <property type="evidence" value="ECO:0007669"/>
    <property type="project" value="InterPro"/>
</dbReference>
<dbReference type="PRINTS" id="PR00380">
    <property type="entry name" value="KINESINHEAVY"/>
</dbReference>